<dbReference type="EMBL" id="UINC01076803">
    <property type="protein sequence ID" value="SVC16314.1"/>
    <property type="molecule type" value="Genomic_DNA"/>
</dbReference>
<keyword evidence="1" id="KW-0812">Transmembrane</keyword>
<sequence length="134" mass="14850">MKVNLNGNITRYTVVFGYIFLLGILFAPESLVAQSDLYTMQADDQSEARIRNLNAKPRGFVKGIFQGRELTFKKFDGIHELLSLPGSERTQVAPLGGRIRGGVKSGFKRGKPDANFINETFSTNSPHINAIAFE</sequence>
<feature type="non-terminal residue" evidence="2">
    <location>
        <position position="134"/>
    </location>
</feature>
<name>A0A382JV03_9ZZZZ</name>
<dbReference type="AlphaFoldDB" id="A0A382JV03"/>
<organism evidence="2">
    <name type="scientific">marine metagenome</name>
    <dbReference type="NCBI Taxonomy" id="408172"/>
    <lineage>
        <taxon>unclassified sequences</taxon>
        <taxon>metagenomes</taxon>
        <taxon>ecological metagenomes</taxon>
    </lineage>
</organism>
<evidence type="ECO:0000313" key="2">
    <source>
        <dbReference type="EMBL" id="SVC16314.1"/>
    </source>
</evidence>
<protein>
    <submittedName>
        <fullName evidence="2">Uncharacterized protein</fullName>
    </submittedName>
</protein>
<proteinExistence type="predicted"/>
<feature type="transmembrane region" description="Helical" evidence="1">
    <location>
        <begin position="12"/>
        <end position="32"/>
    </location>
</feature>
<reference evidence="2" key="1">
    <citation type="submission" date="2018-05" db="EMBL/GenBank/DDBJ databases">
        <authorList>
            <person name="Lanie J.A."/>
            <person name="Ng W.-L."/>
            <person name="Kazmierczak K.M."/>
            <person name="Andrzejewski T.M."/>
            <person name="Davidsen T.M."/>
            <person name="Wayne K.J."/>
            <person name="Tettelin H."/>
            <person name="Glass J.I."/>
            <person name="Rusch D."/>
            <person name="Podicherti R."/>
            <person name="Tsui H.-C.T."/>
            <person name="Winkler M.E."/>
        </authorList>
    </citation>
    <scope>NUCLEOTIDE SEQUENCE</scope>
</reference>
<gene>
    <name evidence="2" type="ORF">METZ01_LOCUS269168</name>
</gene>
<keyword evidence="1" id="KW-0472">Membrane</keyword>
<keyword evidence="1" id="KW-1133">Transmembrane helix</keyword>
<evidence type="ECO:0000256" key="1">
    <source>
        <dbReference type="SAM" id="Phobius"/>
    </source>
</evidence>
<accession>A0A382JV03</accession>